<keyword evidence="3" id="KW-1185">Reference proteome</keyword>
<dbReference type="InterPro" id="IPR023988">
    <property type="entry name" value="MftA"/>
</dbReference>
<proteinExistence type="predicted"/>
<dbReference type="EMBL" id="BAABIC010000026">
    <property type="protein sequence ID" value="GAA4708395.1"/>
    <property type="molecule type" value="Genomic_DNA"/>
</dbReference>
<feature type="region of interest" description="Disordered" evidence="1">
    <location>
        <begin position="1"/>
        <end position="51"/>
    </location>
</feature>
<dbReference type="Proteomes" id="UP001500325">
    <property type="component" value="Unassembled WGS sequence"/>
</dbReference>
<sequence length="89" mass="9564">MRRRGAPGDRAGRAVASPNGGGTHHTLASGTRCQYRPSCRPARPTPLSPGRTRRFAMAPIEQSEQVEDAPVVEETLVEEVSIDGMCGVY</sequence>
<accession>A0ABP8XL19</accession>
<comment type="caution">
    <text evidence="2">The sequence shown here is derived from an EMBL/GenBank/DDBJ whole genome shotgun (WGS) entry which is preliminary data.</text>
</comment>
<dbReference type="Pfam" id="PF23709">
    <property type="entry name" value="MftA"/>
    <property type="match status" value="1"/>
</dbReference>
<evidence type="ECO:0000313" key="3">
    <source>
        <dbReference type="Proteomes" id="UP001500325"/>
    </source>
</evidence>
<feature type="compositionally biased region" description="Basic and acidic residues" evidence="1">
    <location>
        <begin position="1"/>
        <end position="12"/>
    </location>
</feature>
<evidence type="ECO:0008006" key="4">
    <source>
        <dbReference type="Google" id="ProtNLM"/>
    </source>
</evidence>
<name>A0ABP8XL19_9PSEU</name>
<dbReference type="NCBIfam" id="TIGR03969">
    <property type="entry name" value="mycofactocin"/>
    <property type="match status" value="1"/>
</dbReference>
<protein>
    <recommendedName>
        <fullName evidence="4">Mycofactocin</fullName>
    </recommendedName>
</protein>
<gene>
    <name evidence="2" type="ORF">GCM10023215_57190</name>
</gene>
<reference evidence="3" key="1">
    <citation type="journal article" date="2019" name="Int. J. Syst. Evol. Microbiol.">
        <title>The Global Catalogue of Microorganisms (GCM) 10K type strain sequencing project: providing services to taxonomists for standard genome sequencing and annotation.</title>
        <authorList>
            <consortium name="The Broad Institute Genomics Platform"/>
            <consortium name="The Broad Institute Genome Sequencing Center for Infectious Disease"/>
            <person name="Wu L."/>
            <person name="Ma J."/>
        </authorList>
    </citation>
    <scope>NUCLEOTIDE SEQUENCE [LARGE SCALE GENOMIC DNA]</scope>
    <source>
        <strain evidence="3">JCM 18055</strain>
    </source>
</reference>
<evidence type="ECO:0000313" key="2">
    <source>
        <dbReference type="EMBL" id="GAA4708395.1"/>
    </source>
</evidence>
<organism evidence="2 3">
    <name type="scientific">Pseudonocardia yuanmonensis</name>
    <dbReference type="NCBI Taxonomy" id="1095914"/>
    <lineage>
        <taxon>Bacteria</taxon>
        <taxon>Bacillati</taxon>
        <taxon>Actinomycetota</taxon>
        <taxon>Actinomycetes</taxon>
        <taxon>Pseudonocardiales</taxon>
        <taxon>Pseudonocardiaceae</taxon>
        <taxon>Pseudonocardia</taxon>
    </lineage>
</organism>
<evidence type="ECO:0000256" key="1">
    <source>
        <dbReference type="SAM" id="MobiDB-lite"/>
    </source>
</evidence>